<keyword evidence="3" id="KW-1185">Reference proteome</keyword>
<dbReference type="Proteomes" id="UP000265520">
    <property type="component" value="Unassembled WGS sequence"/>
</dbReference>
<comment type="caution">
    <text evidence="2">The sequence shown here is derived from an EMBL/GenBank/DDBJ whole genome shotgun (WGS) entry which is preliminary data.</text>
</comment>
<proteinExistence type="predicted"/>
<accession>A0A392VK93</accession>
<sequence>MARRPVKERTSVPNTATKKQEYAEGGDMEADDLLDSEPELDILVNVVSILPAEYDV</sequence>
<dbReference type="AlphaFoldDB" id="A0A392VK93"/>
<evidence type="ECO:0000313" key="2">
    <source>
        <dbReference type="EMBL" id="MCI88804.1"/>
    </source>
</evidence>
<evidence type="ECO:0000256" key="1">
    <source>
        <dbReference type="SAM" id="MobiDB-lite"/>
    </source>
</evidence>
<reference evidence="2 3" key="1">
    <citation type="journal article" date="2018" name="Front. Plant Sci.">
        <title>Red Clover (Trifolium pratense) and Zigzag Clover (T. medium) - A Picture of Genomic Similarities and Differences.</title>
        <authorList>
            <person name="Dluhosova J."/>
            <person name="Istvanek J."/>
            <person name="Nedelnik J."/>
            <person name="Repkova J."/>
        </authorList>
    </citation>
    <scope>NUCLEOTIDE SEQUENCE [LARGE SCALE GENOMIC DNA]</scope>
    <source>
        <strain evidence="3">cv. 10/8</strain>
        <tissue evidence="2">Leaf</tissue>
    </source>
</reference>
<protein>
    <submittedName>
        <fullName evidence="2">Uncharacterized protein</fullName>
    </submittedName>
</protein>
<feature type="non-terminal residue" evidence="2">
    <location>
        <position position="56"/>
    </location>
</feature>
<organism evidence="2 3">
    <name type="scientific">Trifolium medium</name>
    <dbReference type="NCBI Taxonomy" id="97028"/>
    <lineage>
        <taxon>Eukaryota</taxon>
        <taxon>Viridiplantae</taxon>
        <taxon>Streptophyta</taxon>
        <taxon>Embryophyta</taxon>
        <taxon>Tracheophyta</taxon>
        <taxon>Spermatophyta</taxon>
        <taxon>Magnoliopsida</taxon>
        <taxon>eudicotyledons</taxon>
        <taxon>Gunneridae</taxon>
        <taxon>Pentapetalae</taxon>
        <taxon>rosids</taxon>
        <taxon>fabids</taxon>
        <taxon>Fabales</taxon>
        <taxon>Fabaceae</taxon>
        <taxon>Papilionoideae</taxon>
        <taxon>50 kb inversion clade</taxon>
        <taxon>NPAAA clade</taxon>
        <taxon>Hologalegina</taxon>
        <taxon>IRL clade</taxon>
        <taxon>Trifolieae</taxon>
        <taxon>Trifolium</taxon>
    </lineage>
</organism>
<feature type="region of interest" description="Disordered" evidence="1">
    <location>
        <begin position="1"/>
        <end position="26"/>
    </location>
</feature>
<name>A0A392VK93_9FABA</name>
<evidence type="ECO:0000313" key="3">
    <source>
        <dbReference type="Proteomes" id="UP000265520"/>
    </source>
</evidence>
<feature type="compositionally biased region" description="Basic and acidic residues" evidence="1">
    <location>
        <begin position="1"/>
        <end position="10"/>
    </location>
</feature>
<dbReference type="EMBL" id="LXQA011202853">
    <property type="protein sequence ID" value="MCI88804.1"/>
    <property type="molecule type" value="Genomic_DNA"/>
</dbReference>